<name>A0ABT6BE46_9GAMM</name>
<sequence>MGIFSSMAKVTKARAEVVLAREETVAPAASLIARGYEHPLTVVSVAAGAGFLLGTTRMNPLAVPGVSGLVAGGSADIVSRIISTVAGGLIGDLVGGGGDGDADDAAADTP</sequence>
<protein>
    <submittedName>
        <fullName evidence="1">Uncharacterized protein</fullName>
    </submittedName>
</protein>
<evidence type="ECO:0000313" key="2">
    <source>
        <dbReference type="Proteomes" id="UP001528850"/>
    </source>
</evidence>
<organism evidence="1 2">
    <name type="scientific">Luteibacter sahnii</name>
    <dbReference type="NCBI Taxonomy" id="3021977"/>
    <lineage>
        <taxon>Bacteria</taxon>
        <taxon>Pseudomonadati</taxon>
        <taxon>Pseudomonadota</taxon>
        <taxon>Gammaproteobacteria</taxon>
        <taxon>Lysobacterales</taxon>
        <taxon>Rhodanobacteraceae</taxon>
        <taxon>Luteibacter</taxon>
    </lineage>
</organism>
<proteinExistence type="predicted"/>
<dbReference type="EMBL" id="JARJJS010000004">
    <property type="protein sequence ID" value="MDF4026415.1"/>
    <property type="molecule type" value="Genomic_DNA"/>
</dbReference>
<dbReference type="RefSeq" id="WP_320551280.1">
    <property type="nucleotide sequence ID" value="NZ_JAQLOK010000003.1"/>
</dbReference>
<comment type="caution">
    <text evidence="1">The sequence shown here is derived from an EMBL/GenBank/DDBJ whole genome shotgun (WGS) entry which is preliminary data.</text>
</comment>
<dbReference type="Proteomes" id="UP001528850">
    <property type="component" value="Unassembled WGS sequence"/>
</dbReference>
<keyword evidence="2" id="KW-1185">Reference proteome</keyword>
<gene>
    <name evidence="1" type="ORF">P3W24_15685</name>
</gene>
<accession>A0ABT6BE46</accession>
<reference evidence="1 2" key="1">
    <citation type="journal article" date="2024" name="Curr. Microbiol.">
        <title>Luteibacter sahnii sp. nov., A Novel Yellow-Colored Xanthomonadin Pigment Producing Probiotic Bacterium from Healthy Rice Seed Microbiome.</title>
        <authorList>
            <person name="Jaiswal G."/>
            <person name="Rana R."/>
            <person name="Nayak P.K."/>
            <person name="Chouhan R."/>
            <person name="Gandhi S.G."/>
            <person name="Patel H.K."/>
            <person name="Patil P.B."/>
        </authorList>
    </citation>
    <scope>NUCLEOTIDE SEQUENCE [LARGE SCALE GENOMIC DNA]</scope>
    <source>
        <strain evidence="1 2">PPL201</strain>
    </source>
</reference>
<evidence type="ECO:0000313" key="1">
    <source>
        <dbReference type="EMBL" id="MDF4026415.1"/>
    </source>
</evidence>